<accession>A0A9J6E4G8</accession>
<evidence type="ECO:0000313" key="1">
    <source>
        <dbReference type="EMBL" id="KAH8028929.1"/>
    </source>
</evidence>
<reference evidence="1" key="2">
    <citation type="submission" date="2021-09" db="EMBL/GenBank/DDBJ databases">
        <authorList>
            <person name="Jia N."/>
            <person name="Wang J."/>
            <person name="Shi W."/>
            <person name="Du L."/>
            <person name="Sun Y."/>
            <person name="Zhan W."/>
            <person name="Jiang J."/>
            <person name="Wang Q."/>
            <person name="Zhang B."/>
            <person name="Ji P."/>
            <person name="Sakyi L.B."/>
            <person name="Cui X."/>
            <person name="Yuan T."/>
            <person name="Jiang B."/>
            <person name="Yang W."/>
            <person name="Lam T.T.-Y."/>
            <person name="Chang Q."/>
            <person name="Ding S."/>
            <person name="Wang X."/>
            <person name="Zhu J."/>
            <person name="Ruan X."/>
            <person name="Zhao L."/>
            <person name="Wei J."/>
            <person name="Que T."/>
            <person name="Du C."/>
            <person name="Cheng J."/>
            <person name="Dai P."/>
            <person name="Han X."/>
            <person name="Huang E."/>
            <person name="Gao Y."/>
            <person name="Liu J."/>
            <person name="Shao H."/>
            <person name="Ye R."/>
            <person name="Li L."/>
            <person name="Wei W."/>
            <person name="Wang X."/>
            <person name="Wang C."/>
            <person name="Huo Q."/>
            <person name="Li W."/>
            <person name="Guo W."/>
            <person name="Chen H."/>
            <person name="Chen S."/>
            <person name="Zhou L."/>
            <person name="Zhou L."/>
            <person name="Ni X."/>
            <person name="Tian J."/>
            <person name="Zhou Y."/>
            <person name="Sheng Y."/>
            <person name="Liu T."/>
            <person name="Pan Y."/>
            <person name="Xia L."/>
            <person name="Li J."/>
            <person name="Zhao F."/>
            <person name="Cao W."/>
        </authorList>
    </citation>
    <scope>NUCLEOTIDE SEQUENCE</scope>
    <source>
        <strain evidence="1">Rmic-2018</strain>
        <tissue evidence="1">Larvae</tissue>
    </source>
</reference>
<dbReference type="EMBL" id="JABSTU010000006">
    <property type="protein sequence ID" value="KAH8028929.1"/>
    <property type="molecule type" value="Genomic_DNA"/>
</dbReference>
<name>A0A9J6E4G8_RHIMP</name>
<sequence>MTTNGQQQSDEPAAERSSCELWNEVAEQLAIDLSSTFDGYDKYNEAMWTSAELMTNDILQSVQGTETRDDDCSDDMADDVTAAPEDLDESVSVTDALKYLRKLRIFVENSNRSSA</sequence>
<organism evidence="1 2">
    <name type="scientific">Rhipicephalus microplus</name>
    <name type="common">Cattle tick</name>
    <name type="synonym">Boophilus microplus</name>
    <dbReference type="NCBI Taxonomy" id="6941"/>
    <lineage>
        <taxon>Eukaryota</taxon>
        <taxon>Metazoa</taxon>
        <taxon>Ecdysozoa</taxon>
        <taxon>Arthropoda</taxon>
        <taxon>Chelicerata</taxon>
        <taxon>Arachnida</taxon>
        <taxon>Acari</taxon>
        <taxon>Parasitiformes</taxon>
        <taxon>Ixodida</taxon>
        <taxon>Ixodoidea</taxon>
        <taxon>Ixodidae</taxon>
        <taxon>Rhipicephalinae</taxon>
        <taxon>Rhipicephalus</taxon>
        <taxon>Boophilus</taxon>
    </lineage>
</organism>
<comment type="caution">
    <text evidence="1">The sequence shown here is derived from an EMBL/GenBank/DDBJ whole genome shotgun (WGS) entry which is preliminary data.</text>
</comment>
<evidence type="ECO:0000313" key="2">
    <source>
        <dbReference type="Proteomes" id="UP000821866"/>
    </source>
</evidence>
<reference evidence="1" key="1">
    <citation type="journal article" date="2020" name="Cell">
        <title>Large-Scale Comparative Analyses of Tick Genomes Elucidate Their Genetic Diversity and Vector Capacities.</title>
        <authorList>
            <consortium name="Tick Genome and Microbiome Consortium (TIGMIC)"/>
            <person name="Jia N."/>
            <person name="Wang J."/>
            <person name="Shi W."/>
            <person name="Du L."/>
            <person name="Sun Y."/>
            <person name="Zhan W."/>
            <person name="Jiang J.F."/>
            <person name="Wang Q."/>
            <person name="Zhang B."/>
            <person name="Ji P."/>
            <person name="Bell-Sakyi L."/>
            <person name="Cui X.M."/>
            <person name="Yuan T.T."/>
            <person name="Jiang B.G."/>
            <person name="Yang W.F."/>
            <person name="Lam T.T."/>
            <person name="Chang Q.C."/>
            <person name="Ding S.J."/>
            <person name="Wang X.J."/>
            <person name="Zhu J.G."/>
            <person name="Ruan X.D."/>
            <person name="Zhao L."/>
            <person name="Wei J.T."/>
            <person name="Ye R.Z."/>
            <person name="Que T.C."/>
            <person name="Du C.H."/>
            <person name="Zhou Y.H."/>
            <person name="Cheng J.X."/>
            <person name="Dai P.F."/>
            <person name="Guo W.B."/>
            <person name="Han X.H."/>
            <person name="Huang E.J."/>
            <person name="Li L.F."/>
            <person name="Wei W."/>
            <person name="Gao Y.C."/>
            <person name="Liu J.Z."/>
            <person name="Shao H.Z."/>
            <person name="Wang X."/>
            <person name="Wang C.C."/>
            <person name="Yang T.C."/>
            <person name="Huo Q.B."/>
            <person name="Li W."/>
            <person name="Chen H.Y."/>
            <person name="Chen S.E."/>
            <person name="Zhou L.G."/>
            <person name="Ni X.B."/>
            <person name="Tian J.H."/>
            <person name="Sheng Y."/>
            <person name="Liu T."/>
            <person name="Pan Y.S."/>
            <person name="Xia L.Y."/>
            <person name="Li J."/>
            <person name="Zhao F."/>
            <person name="Cao W.C."/>
        </authorList>
    </citation>
    <scope>NUCLEOTIDE SEQUENCE</scope>
    <source>
        <strain evidence="1">Rmic-2018</strain>
    </source>
</reference>
<keyword evidence="2" id="KW-1185">Reference proteome</keyword>
<dbReference type="Proteomes" id="UP000821866">
    <property type="component" value="Chromosome 4"/>
</dbReference>
<gene>
    <name evidence="1" type="ORF">HPB51_020507</name>
</gene>
<proteinExistence type="predicted"/>
<protein>
    <submittedName>
        <fullName evidence="1">Uncharacterized protein</fullName>
    </submittedName>
</protein>
<dbReference type="AlphaFoldDB" id="A0A9J6E4G8"/>